<reference evidence="8" key="1">
    <citation type="journal article" date="2021" name="Nat. Commun.">
        <title>Genetic determinants of endophytism in the Arabidopsis root mycobiome.</title>
        <authorList>
            <person name="Mesny F."/>
            <person name="Miyauchi S."/>
            <person name="Thiergart T."/>
            <person name="Pickel B."/>
            <person name="Atanasova L."/>
            <person name="Karlsson M."/>
            <person name="Huettel B."/>
            <person name="Barry K.W."/>
            <person name="Haridas S."/>
            <person name="Chen C."/>
            <person name="Bauer D."/>
            <person name="Andreopoulos W."/>
            <person name="Pangilinan J."/>
            <person name="LaButti K."/>
            <person name="Riley R."/>
            <person name="Lipzen A."/>
            <person name="Clum A."/>
            <person name="Drula E."/>
            <person name="Henrissat B."/>
            <person name="Kohler A."/>
            <person name="Grigoriev I.V."/>
            <person name="Martin F.M."/>
            <person name="Hacquard S."/>
        </authorList>
    </citation>
    <scope>NUCLEOTIDE SEQUENCE</scope>
    <source>
        <strain evidence="8">MPI-CAGE-CH-0230</strain>
    </source>
</reference>
<evidence type="ECO:0000256" key="5">
    <source>
        <dbReference type="ARBA" id="ARBA00023242"/>
    </source>
</evidence>
<feature type="compositionally biased region" description="Basic and acidic residues" evidence="6">
    <location>
        <begin position="593"/>
        <end position="603"/>
    </location>
</feature>
<dbReference type="EMBL" id="JAGTJQ010000014">
    <property type="protein sequence ID" value="KAH7012571.1"/>
    <property type="molecule type" value="Genomic_DNA"/>
</dbReference>
<keyword evidence="5" id="KW-0539">Nucleus</keyword>
<dbReference type="InterPro" id="IPR050815">
    <property type="entry name" value="TF_fung"/>
</dbReference>
<name>A0A9P8XR44_9PEZI</name>
<keyword evidence="2" id="KW-0479">Metal-binding</keyword>
<comment type="caution">
    <text evidence="8">The sequence shown here is derived from an EMBL/GenBank/DDBJ whole genome shotgun (WGS) entry which is preliminary data.</text>
</comment>
<dbReference type="GO" id="GO:0005634">
    <property type="term" value="C:nucleus"/>
    <property type="evidence" value="ECO:0007669"/>
    <property type="project" value="UniProtKB-SubCell"/>
</dbReference>
<sequence>MTLGSTPETAAIERVQAMLMLGLYEWGQTGPQPGALGAWMSIGGAIRLAQFLKLSLVDEPTGSANARAGQDPSREPHLILEREIMRRTMFGCFMLDRMLACGKGRVTMIQREDLCIQLPCSEDKFDLEIELNTGMLPSRSCEQEEPRQTNDDSILSRFIHLVDICGDISRYSSDGGRLTEKHPPWDSRTAFYKLNRRLQQFDASLPGAFRFSESNYQYQVLICRRPECRHAISPHGAQVTAHRWNKHSVPLADRLGLTERIRDNYPQGFRRPTDAVLPPCGSKPHPDLQIYDGFSCRKCVFFTTSFHELTRHLSHNHLDGETATRPRIGLLYDDVYLQSWAGGPDRRYWTVTGADGSTVRPVPGREPERHSPKAPRRPIVSDFDIARKDPHDKRTAISQSKPWLDRTGWPQIFEGANCAVLVALTATPSNPPTRLLHLGKGLHPATAPYISTRGDEVKISGLITMADWILSRCEETARGTSCSVLCWFRSLHPDKIYPKPFTLVSAKSSRRRYLRVFQRFIAFVFRVYRLPDFQRHDLLSVRFDSEQQQLLRAIWFHEAWSGEQLLRWILAGKPACQPRLTPTMERSATKTSQHPEYKREQKHNTSNLSSAKPQSRKRSFTTYQQAAKIDFERASTRSSQDIDEDEDESDYFDEDLSDSDFSDGQSETGDSVQNTSIPKHQASFFEPPLGRLLELLFKLAITFCTEDFIDGHPNSTHLVYFSSILGIKSDSQGFRTARLYTPTLSALIYVQRLLFLEYALPLESYDHIGIPQRPRYRQFERLDSVRHRFMLNGFSFVSHPYNKLTHAYVQLFKQACVPASGLFDETSGIWKASAVLRYQRKAERLLESLAGCIHTIGGQTGRSPELFSLTYQNSALGERGLYIYNGSLYRQLVIGITEKHVAEIATPFNRYDDISPDASINAVFAWQSSHRPMQRANTYGLDGAFPTQLQPALLRIYEWASFRWHEFLRQPSRRMPPAARSSYTTLHPLMDEQRDSPQPESLALPTRIRQFP</sequence>
<dbReference type="AlphaFoldDB" id="A0A9P8XR44"/>
<feature type="compositionally biased region" description="Acidic residues" evidence="6">
    <location>
        <begin position="641"/>
        <end position="661"/>
    </location>
</feature>
<feature type="compositionally biased region" description="Polar residues" evidence="6">
    <location>
        <begin position="604"/>
        <end position="613"/>
    </location>
</feature>
<keyword evidence="3" id="KW-0805">Transcription regulation</keyword>
<feature type="region of interest" description="Disordered" evidence="6">
    <location>
        <begin position="633"/>
        <end position="678"/>
    </location>
</feature>
<evidence type="ECO:0000256" key="3">
    <source>
        <dbReference type="ARBA" id="ARBA00023015"/>
    </source>
</evidence>
<feature type="domain" description="Xylanolytic transcriptional activator regulatory" evidence="7">
    <location>
        <begin position="38"/>
        <end position="125"/>
    </location>
</feature>
<dbReference type="InterPro" id="IPR022698">
    <property type="entry name" value="OrsD"/>
</dbReference>
<dbReference type="PANTHER" id="PTHR47338">
    <property type="entry name" value="ZN(II)2CYS6 TRANSCRIPTION FACTOR (EUROFUNG)-RELATED"/>
    <property type="match status" value="1"/>
</dbReference>
<dbReference type="SMART" id="SM00906">
    <property type="entry name" value="Fungal_trans"/>
    <property type="match status" value="1"/>
</dbReference>
<keyword evidence="9" id="KW-1185">Reference proteome</keyword>
<dbReference type="GO" id="GO:0003677">
    <property type="term" value="F:DNA binding"/>
    <property type="evidence" value="ECO:0007669"/>
    <property type="project" value="InterPro"/>
</dbReference>
<feature type="region of interest" description="Disordered" evidence="6">
    <location>
        <begin position="579"/>
        <end position="619"/>
    </location>
</feature>
<dbReference type="OrthoDB" id="4982631at2759"/>
<organism evidence="8 9">
    <name type="scientific">Microdochium trichocladiopsis</name>
    <dbReference type="NCBI Taxonomy" id="1682393"/>
    <lineage>
        <taxon>Eukaryota</taxon>
        <taxon>Fungi</taxon>
        <taxon>Dikarya</taxon>
        <taxon>Ascomycota</taxon>
        <taxon>Pezizomycotina</taxon>
        <taxon>Sordariomycetes</taxon>
        <taxon>Xylariomycetidae</taxon>
        <taxon>Xylariales</taxon>
        <taxon>Microdochiaceae</taxon>
        <taxon>Microdochium</taxon>
    </lineage>
</organism>
<feature type="region of interest" description="Disordered" evidence="6">
    <location>
        <begin position="989"/>
        <end position="1012"/>
    </location>
</feature>
<evidence type="ECO:0000313" key="8">
    <source>
        <dbReference type="EMBL" id="KAH7012571.1"/>
    </source>
</evidence>
<dbReference type="PANTHER" id="PTHR47338:SF5">
    <property type="entry name" value="ZN(II)2CYS6 TRANSCRIPTION FACTOR (EUROFUNG)"/>
    <property type="match status" value="1"/>
</dbReference>
<comment type="subcellular location">
    <subcellularLocation>
        <location evidence="1">Nucleus</location>
    </subcellularLocation>
</comment>
<evidence type="ECO:0000313" key="9">
    <source>
        <dbReference type="Proteomes" id="UP000756346"/>
    </source>
</evidence>
<proteinExistence type="predicted"/>
<keyword evidence="4" id="KW-0804">Transcription</keyword>
<dbReference type="Proteomes" id="UP000756346">
    <property type="component" value="Unassembled WGS sequence"/>
</dbReference>
<dbReference type="RefSeq" id="XP_046004836.1">
    <property type="nucleotide sequence ID" value="XM_046157508.1"/>
</dbReference>
<dbReference type="GO" id="GO:0006351">
    <property type="term" value="P:DNA-templated transcription"/>
    <property type="evidence" value="ECO:0007669"/>
    <property type="project" value="InterPro"/>
</dbReference>
<dbReference type="InterPro" id="IPR007219">
    <property type="entry name" value="XnlR_reg_dom"/>
</dbReference>
<accession>A0A9P8XR44</accession>
<evidence type="ECO:0000256" key="1">
    <source>
        <dbReference type="ARBA" id="ARBA00004123"/>
    </source>
</evidence>
<evidence type="ECO:0000256" key="6">
    <source>
        <dbReference type="SAM" id="MobiDB-lite"/>
    </source>
</evidence>
<evidence type="ECO:0000256" key="4">
    <source>
        <dbReference type="ARBA" id="ARBA00023163"/>
    </source>
</evidence>
<dbReference type="GeneID" id="70187054"/>
<protein>
    <recommendedName>
        <fullName evidence="7">Xylanolytic transcriptional activator regulatory domain-containing protein</fullName>
    </recommendedName>
</protein>
<evidence type="ECO:0000259" key="7">
    <source>
        <dbReference type="SMART" id="SM00906"/>
    </source>
</evidence>
<dbReference type="Pfam" id="PF04082">
    <property type="entry name" value="Fungal_trans"/>
    <property type="match status" value="1"/>
</dbReference>
<gene>
    <name evidence="8" type="ORF">B0I36DRAFT_355967</name>
</gene>
<dbReference type="GO" id="GO:0000981">
    <property type="term" value="F:DNA-binding transcription factor activity, RNA polymerase II-specific"/>
    <property type="evidence" value="ECO:0007669"/>
    <property type="project" value="InterPro"/>
</dbReference>
<feature type="region of interest" description="Disordered" evidence="6">
    <location>
        <begin position="357"/>
        <end position="382"/>
    </location>
</feature>
<dbReference type="CDD" id="cd12148">
    <property type="entry name" value="fungal_TF_MHR"/>
    <property type="match status" value="1"/>
</dbReference>
<dbReference type="GO" id="GO:0008270">
    <property type="term" value="F:zinc ion binding"/>
    <property type="evidence" value="ECO:0007669"/>
    <property type="project" value="InterPro"/>
</dbReference>
<dbReference type="Pfam" id="PF12013">
    <property type="entry name" value="OrsD"/>
    <property type="match status" value="1"/>
</dbReference>
<evidence type="ECO:0000256" key="2">
    <source>
        <dbReference type="ARBA" id="ARBA00022723"/>
    </source>
</evidence>
<feature type="compositionally biased region" description="Polar residues" evidence="6">
    <location>
        <begin position="664"/>
        <end position="678"/>
    </location>
</feature>